<sequence>MPQYNLFILNGGSRISSPLRWLLVQETAHDRCRRRDGNVQHLRLNVPTEARRKWLLFSLSLETHYTIVPKRPKHAQDAQSQSTPSFGSGQRSLQLRYKTT</sequence>
<evidence type="ECO:0000256" key="1">
    <source>
        <dbReference type="SAM" id="MobiDB-lite"/>
    </source>
</evidence>
<evidence type="ECO:0000313" key="2">
    <source>
        <dbReference type="EMBL" id="GBP87642.1"/>
    </source>
</evidence>
<feature type="compositionally biased region" description="Polar residues" evidence="1">
    <location>
        <begin position="77"/>
        <end position="100"/>
    </location>
</feature>
<protein>
    <submittedName>
        <fullName evidence="2">Uncharacterized protein</fullName>
    </submittedName>
</protein>
<feature type="region of interest" description="Disordered" evidence="1">
    <location>
        <begin position="70"/>
        <end position="100"/>
    </location>
</feature>
<evidence type="ECO:0000313" key="3">
    <source>
        <dbReference type="Proteomes" id="UP000299102"/>
    </source>
</evidence>
<reference evidence="2 3" key="1">
    <citation type="journal article" date="2019" name="Commun. Biol.">
        <title>The bagworm genome reveals a unique fibroin gene that provides high tensile strength.</title>
        <authorList>
            <person name="Kono N."/>
            <person name="Nakamura H."/>
            <person name="Ohtoshi R."/>
            <person name="Tomita M."/>
            <person name="Numata K."/>
            <person name="Arakawa K."/>
        </authorList>
    </citation>
    <scope>NUCLEOTIDE SEQUENCE [LARGE SCALE GENOMIC DNA]</scope>
</reference>
<dbReference type="AlphaFoldDB" id="A0A4C1ZJP4"/>
<keyword evidence="3" id="KW-1185">Reference proteome</keyword>
<proteinExistence type="predicted"/>
<organism evidence="2 3">
    <name type="scientific">Eumeta variegata</name>
    <name type="common">Bagworm moth</name>
    <name type="synonym">Eumeta japonica</name>
    <dbReference type="NCBI Taxonomy" id="151549"/>
    <lineage>
        <taxon>Eukaryota</taxon>
        <taxon>Metazoa</taxon>
        <taxon>Ecdysozoa</taxon>
        <taxon>Arthropoda</taxon>
        <taxon>Hexapoda</taxon>
        <taxon>Insecta</taxon>
        <taxon>Pterygota</taxon>
        <taxon>Neoptera</taxon>
        <taxon>Endopterygota</taxon>
        <taxon>Lepidoptera</taxon>
        <taxon>Glossata</taxon>
        <taxon>Ditrysia</taxon>
        <taxon>Tineoidea</taxon>
        <taxon>Psychidae</taxon>
        <taxon>Oiketicinae</taxon>
        <taxon>Eumeta</taxon>
    </lineage>
</organism>
<comment type="caution">
    <text evidence="2">The sequence shown here is derived from an EMBL/GenBank/DDBJ whole genome shotgun (WGS) entry which is preliminary data.</text>
</comment>
<dbReference type="Proteomes" id="UP000299102">
    <property type="component" value="Unassembled WGS sequence"/>
</dbReference>
<dbReference type="EMBL" id="BGZK01001873">
    <property type="protein sequence ID" value="GBP87642.1"/>
    <property type="molecule type" value="Genomic_DNA"/>
</dbReference>
<accession>A0A4C1ZJP4</accession>
<gene>
    <name evidence="2" type="ORF">EVAR_62700_1</name>
</gene>
<name>A0A4C1ZJP4_EUMVA</name>